<evidence type="ECO:0000256" key="1">
    <source>
        <dbReference type="ARBA" id="ARBA00003318"/>
    </source>
</evidence>
<dbReference type="CDD" id="cd02947">
    <property type="entry name" value="TRX_family"/>
    <property type="match status" value="1"/>
</dbReference>
<dbReference type="InterPro" id="IPR013766">
    <property type="entry name" value="Thioredoxin_domain"/>
</dbReference>
<evidence type="ECO:0000313" key="7">
    <source>
        <dbReference type="Proteomes" id="UP000695562"/>
    </source>
</evidence>
<protein>
    <recommendedName>
        <fullName evidence="5">Thioredoxin domain-containing protein</fullName>
    </recommendedName>
</protein>
<dbReference type="OrthoDB" id="25146at2759"/>
<evidence type="ECO:0000256" key="3">
    <source>
        <dbReference type="ARBA" id="ARBA00022982"/>
    </source>
</evidence>
<feature type="domain" description="Thioredoxin" evidence="5">
    <location>
        <begin position="5"/>
        <end position="97"/>
    </location>
</feature>
<evidence type="ECO:0000313" key="6">
    <source>
        <dbReference type="EMBL" id="KAF2070900.1"/>
    </source>
</evidence>
<proteinExistence type="predicted"/>
<comment type="function">
    <text evidence="1">Participates in various redox reactions through the reversible oxidation of its active center dithiol to a disulfide and catalyzes dithiol-disulfide exchange reactions.</text>
</comment>
<dbReference type="EMBL" id="AJWJ01000434">
    <property type="protein sequence ID" value="KAF2070900.1"/>
    <property type="molecule type" value="Genomic_DNA"/>
</dbReference>
<sequence>MPLIIITSASQFDQELTGEKVLIYFTAQWCRAIGPKVEQLANKYPDVHILKVDIDTLNGHPLVQTVSSVPHFVARKNGALIHEFSGASEAQLEQVLKQLTN</sequence>
<dbReference type="Pfam" id="PF00085">
    <property type="entry name" value="Thioredoxin"/>
    <property type="match status" value="1"/>
</dbReference>
<dbReference type="AlphaFoldDB" id="A0A8J4PN04"/>
<dbReference type="Gene3D" id="3.40.30.10">
    <property type="entry name" value="Glutaredoxin"/>
    <property type="match status" value="1"/>
</dbReference>
<dbReference type="Proteomes" id="UP000695562">
    <property type="component" value="Unassembled WGS sequence"/>
</dbReference>
<comment type="caution">
    <text evidence="6">The sequence shown here is derived from an EMBL/GenBank/DDBJ whole genome shotgun (WGS) entry which is preliminary data.</text>
</comment>
<name>A0A8J4PN04_9MYCE</name>
<keyword evidence="7" id="KW-1185">Reference proteome</keyword>
<evidence type="ECO:0000256" key="4">
    <source>
        <dbReference type="ARBA" id="ARBA00023157"/>
    </source>
</evidence>
<evidence type="ECO:0000259" key="5">
    <source>
        <dbReference type="Pfam" id="PF00085"/>
    </source>
</evidence>
<reference evidence="6" key="1">
    <citation type="submission" date="2020-01" db="EMBL/GenBank/DDBJ databases">
        <title>Development of genomics and gene disruption for Polysphondylium violaceum indicates a role for the polyketide synthase stlB in stalk morphogenesis.</title>
        <authorList>
            <person name="Narita B."/>
            <person name="Kawabe Y."/>
            <person name="Kin K."/>
            <person name="Saito T."/>
            <person name="Gibbs R."/>
            <person name="Kuspa A."/>
            <person name="Muzny D."/>
            <person name="Queller D."/>
            <person name="Richards S."/>
            <person name="Strassman J."/>
            <person name="Sucgang R."/>
            <person name="Worley K."/>
            <person name="Schaap P."/>
        </authorList>
    </citation>
    <scope>NUCLEOTIDE SEQUENCE</scope>
    <source>
        <strain evidence="6">QSvi11</strain>
    </source>
</reference>
<keyword evidence="4" id="KW-1015">Disulfide bond</keyword>
<dbReference type="InterPro" id="IPR036249">
    <property type="entry name" value="Thioredoxin-like_sf"/>
</dbReference>
<keyword evidence="3" id="KW-0249">Electron transport</keyword>
<keyword evidence="2" id="KW-0813">Transport</keyword>
<evidence type="ECO:0000256" key="2">
    <source>
        <dbReference type="ARBA" id="ARBA00022448"/>
    </source>
</evidence>
<dbReference type="PANTHER" id="PTHR46115">
    <property type="entry name" value="THIOREDOXIN-LIKE PROTEIN 1"/>
    <property type="match status" value="1"/>
</dbReference>
<dbReference type="SUPFAM" id="SSF52833">
    <property type="entry name" value="Thioredoxin-like"/>
    <property type="match status" value="1"/>
</dbReference>
<organism evidence="6 7">
    <name type="scientific">Polysphondylium violaceum</name>
    <dbReference type="NCBI Taxonomy" id="133409"/>
    <lineage>
        <taxon>Eukaryota</taxon>
        <taxon>Amoebozoa</taxon>
        <taxon>Evosea</taxon>
        <taxon>Eumycetozoa</taxon>
        <taxon>Dictyostelia</taxon>
        <taxon>Dictyosteliales</taxon>
        <taxon>Dictyosteliaceae</taxon>
        <taxon>Polysphondylium</taxon>
    </lineage>
</organism>
<accession>A0A8J4PN04</accession>
<gene>
    <name evidence="6" type="ORF">CYY_007783</name>
</gene>